<evidence type="ECO:0000256" key="13">
    <source>
        <dbReference type="ARBA" id="ARBA00034923"/>
    </source>
</evidence>
<evidence type="ECO:0000256" key="12">
    <source>
        <dbReference type="ARBA" id="ARBA00034808"/>
    </source>
</evidence>
<dbReference type="SUPFAM" id="SSF52540">
    <property type="entry name" value="P-loop containing nucleoside triphosphate hydrolases"/>
    <property type="match status" value="1"/>
</dbReference>
<evidence type="ECO:0000256" key="5">
    <source>
        <dbReference type="ARBA" id="ARBA00022806"/>
    </source>
</evidence>
<comment type="catalytic activity">
    <reaction evidence="11">
        <text>Couples ATP hydrolysis with the unwinding of duplex DNA by translocating in the 3'-5' direction.</text>
        <dbReference type="EC" id="5.6.2.4"/>
    </reaction>
</comment>
<comment type="catalytic activity">
    <reaction evidence="14">
        <text>ATP + H2O = ADP + phosphate + H(+)</text>
        <dbReference type="Rhea" id="RHEA:13065"/>
        <dbReference type="ChEBI" id="CHEBI:15377"/>
        <dbReference type="ChEBI" id="CHEBI:15378"/>
        <dbReference type="ChEBI" id="CHEBI:30616"/>
        <dbReference type="ChEBI" id="CHEBI:43474"/>
        <dbReference type="ChEBI" id="CHEBI:456216"/>
        <dbReference type="EC" id="5.6.2.4"/>
    </reaction>
</comment>
<keyword evidence="7 15" id="KW-0067">ATP-binding</keyword>
<dbReference type="GO" id="GO:0003677">
    <property type="term" value="F:DNA binding"/>
    <property type="evidence" value="ECO:0007669"/>
    <property type="project" value="UniProtKB-KW"/>
</dbReference>
<evidence type="ECO:0000256" key="15">
    <source>
        <dbReference type="PROSITE-ProRule" id="PRU00560"/>
    </source>
</evidence>
<evidence type="ECO:0000259" key="18">
    <source>
        <dbReference type="PROSITE" id="PS51217"/>
    </source>
</evidence>
<dbReference type="KEGG" id="ares:IWH25_16875"/>
<keyword evidence="4 15" id="KW-0378">Hydrolase</keyword>
<evidence type="ECO:0000256" key="8">
    <source>
        <dbReference type="ARBA" id="ARBA00023125"/>
    </source>
</evidence>
<evidence type="ECO:0000256" key="11">
    <source>
        <dbReference type="ARBA" id="ARBA00034617"/>
    </source>
</evidence>
<dbReference type="GO" id="GO:0000725">
    <property type="term" value="P:recombinational repair"/>
    <property type="evidence" value="ECO:0007669"/>
    <property type="project" value="TreeGrafter"/>
</dbReference>
<dbReference type="InterPro" id="IPR038726">
    <property type="entry name" value="PDDEXK_AddAB-type"/>
</dbReference>
<keyword evidence="1" id="KW-0540">Nuclease</keyword>
<dbReference type="EC" id="5.6.2.4" evidence="12"/>
<evidence type="ECO:0000256" key="3">
    <source>
        <dbReference type="ARBA" id="ARBA00022763"/>
    </source>
</evidence>
<dbReference type="InterPro" id="IPR011335">
    <property type="entry name" value="Restrct_endonuc-II-like"/>
</dbReference>
<keyword evidence="8" id="KW-0238">DNA-binding</keyword>
<dbReference type="Gene3D" id="3.90.320.10">
    <property type="match status" value="1"/>
</dbReference>
<dbReference type="GO" id="GO:0004527">
    <property type="term" value="F:exonuclease activity"/>
    <property type="evidence" value="ECO:0007669"/>
    <property type="project" value="UniProtKB-KW"/>
</dbReference>
<organism evidence="19 20">
    <name type="scientific">Azospira restricta</name>
    <dbReference type="NCBI Taxonomy" id="404405"/>
    <lineage>
        <taxon>Bacteria</taxon>
        <taxon>Pseudomonadati</taxon>
        <taxon>Pseudomonadota</taxon>
        <taxon>Betaproteobacteria</taxon>
        <taxon>Rhodocyclales</taxon>
        <taxon>Rhodocyclaceae</taxon>
        <taxon>Azospira</taxon>
    </lineage>
</organism>
<feature type="region of interest" description="Disordered" evidence="16">
    <location>
        <begin position="528"/>
        <end position="555"/>
    </location>
</feature>
<feature type="domain" description="UvrD-like helicase ATP-binding" evidence="17">
    <location>
        <begin position="4"/>
        <end position="476"/>
    </location>
</feature>
<evidence type="ECO:0000259" key="17">
    <source>
        <dbReference type="PROSITE" id="PS51198"/>
    </source>
</evidence>
<evidence type="ECO:0000256" key="4">
    <source>
        <dbReference type="ARBA" id="ARBA00022801"/>
    </source>
</evidence>
<evidence type="ECO:0000256" key="2">
    <source>
        <dbReference type="ARBA" id="ARBA00022741"/>
    </source>
</evidence>
<dbReference type="RefSeq" id="WP_203386922.1">
    <property type="nucleotide sequence ID" value="NZ_CP064781.1"/>
</dbReference>
<evidence type="ECO:0000256" key="14">
    <source>
        <dbReference type="ARBA" id="ARBA00048988"/>
    </source>
</evidence>
<accession>A0A974PYN1</accession>
<keyword evidence="2 15" id="KW-0547">Nucleotide-binding</keyword>
<dbReference type="GO" id="GO:0033202">
    <property type="term" value="C:DNA helicase complex"/>
    <property type="evidence" value="ECO:0007669"/>
    <property type="project" value="TreeGrafter"/>
</dbReference>
<dbReference type="Proteomes" id="UP000663444">
    <property type="component" value="Chromosome"/>
</dbReference>
<dbReference type="EMBL" id="CP064781">
    <property type="protein sequence ID" value="QRJ63395.1"/>
    <property type="molecule type" value="Genomic_DNA"/>
</dbReference>
<dbReference type="InterPro" id="IPR014017">
    <property type="entry name" value="DNA_helicase_UvrD-like_C"/>
</dbReference>
<dbReference type="AlphaFoldDB" id="A0A974PYN1"/>
<proteinExistence type="predicted"/>
<evidence type="ECO:0000256" key="7">
    <source>
        <dbReference type="ARBA" id="ARBA00022840"/>
    </source>
</evidence>
<evidence type="ECO:0000313" key="20">
    <source>
        <dbReference type="Proteomes" id="UP000663444"/>
    </source>
</evidence>
<dbReference type="Gene3D" id="1.10.486.10">
    <property type="entry name" value="PCRA, domain 4"/>
    <property type="match status" value="1"/>
</dbReference>
<dbReference type="SUPFAM" id="SSF52980">
    <property type="entry name" value="Restriction endonuclease-like"/>
    <property type="match status" value="1"/>
</dbReference>
<dbReference type="GO" id="GO:0005524">
    <property type="term" value="F:ATP binding"/>
    <property type="evidence" value="ECO:0007669"/>
    <property type="project" value="UniProtKB-UniRule"/>
</dbReference>
<gene>
    <name evidence="19" type="ORF">IWH25_16875</name>
</gene>
<evidence type="ECO:0000256" key="16">
    <source>
        <dbReference type="SAM" id="MobiDB-lite"/>
    </source>
</evidence>
<name>A0A974PYN1_9RHOO</name>
<evidence type="ECO:0000256" key="9">
    <source>
        <dbReference type="ARBA" id="ARBA00023204"/>
    </source>
</evidence>
<dbReference type="Pfam" id="PF13361">
    <property type="entry name" value="UvrD_C"/>
    <property type="match status" value="1"/>
</dbReference>
<sequence>MSSTPEPAPDFSAALDPARSAVVEACAGSGKTWLLASRIVRLLLAGAQPAEILAITFTRKAAAEIEERVVDWLRLLATAADDEARRFLAERGAGDDAATLRRARGLYERVTGAPPGLAVNTFHGWFLQLVAVAPLSANLAGTTLADDGERRFEELWQSFARRLQRDPAGAAAQAFVRLLATVGLASTRTLLARGMARRAEWLAHVGGEAEPVAAVVGGLGELFGVAGDGAALAAFFAPGWDAEFHAYLGFLEMSELDSDRRLGAQLAAALAGEQALDERFAAVAGVLLTGTGTLRSRKPSKTLDKRFGADAAARFLDLHAALGARLLDCLAQQQEEKNLAFNRDALTVHNAFLAHLDAFKAERRQIDFVDAEWRVLGMLNDEASAAFVQARLDARYRHVLLDEFQDTNPLQWQILQAWLAAYSDAARPSVFLVGDPKQSIYRFRRAEPRLFACATEFLAAHFAAARLTQDATRRNAPAIVDVVNALFGAEPGFRPFRPQHSLAAGLPGRVELLPLCTDEDVPAGDAAGAAATPAALRDPLREPAADAADRRREREAGQLAERLAGMLGRTLVRDGAAERSLRPGDVLLLVRTRARIKPVEKALAAAGIPFAAASRGGLLDALEVRDLVALLEFLVTPAADLQLAHALKSPLFACSDDDLLRLAARAEAGWRARLVALAGEGGGSAALRRAARLIEAWLPAAARLPAHDLLDRIYAEGEVLARYRLAVPEARRGAALANLEALLLLALDLDGGRYPSLPRFIDELRALVRAAGDDAPDEGELAADEAVAADGRVRIMTIHGAKGLEAPLVWLLDANAPPPSDKAWEVLVAWPPEAPRPTHFSFVGRREERGASRQALFEAEAAAAAREELNLLYVAITRAKQIFIASGVANARKGDAASAYDRLQAALARLGAESAYGDELASAAVLPALAVGPAAAPAPSPALPAVGERREAPDAAARFGILVHAILERRTEARADEGWWRALGYADVEARRAGVVAERLLAAPALRRFFDPACYRRAWNEMEIAGEDGTVGRIDRLVEDDEAFWVLDYKSSGPDTPRLDDYRAQVAAYCRALAAIFAGKPVRGALIFADATLLEIN</sequence>
<reference evidence="19" key="1">
    <citation type="submission" date="2020-11" db="EMBL/GenBank/DDBJ databases">
        <title>Azospira restricta DSM 18626 genome sequence.</title>
        <authorList>
            <person name="Moe W.M."/>
        </authorList>
    </citation>
    <scope>NUCLEOTIDE SEQUENCE</scope>
    <source>
        <strain evidence="19">DSM 18626</strain>
    </source>
</reference>
<dbReference type="GO" id="GO:0043138">
    <property type="term" value="F:3'-5' DNA helicase activity"/>
    <property type="evidence" value="ECO:0007669"/>
    <property type="project" value="UniProtKB-EC"/>
</dbReference>
<evidence type="ECO:0000256" key="6">
    <source>
        <dbReference type="ARBA" id="ARBA00022839"/>
    </source>
</evidence>
<dbReference type="GO" id="GO:0005829">
    <property type="term" value="C:cytosol"/>
    <property type="evidence" value="ECO:0007669"/>
    <property type="project" value="TreeGrafter"/>
</dbReference>
<evidence type="ECO:0000313" key="19">
    <source>
        <dbReference type="EMBL" id="QRJ63395.1"/>
    </source>
</evidence>
<keyword evidence="5 15" id="KW-0347">Helicase</keyword>
<dbReference type="InterPro" id="IPR014016">
    <property type="entry name" value="UvrD-like_ATP-bd"/>
</dbReference>
<dbReference type="PROSITE" id="PS51198">
    <property type="entry name" value="UVRD_HELICASE_ATP_BIND"/>
    <property type="match status" value="1"/>
</dbReference>
<keyword evidence="3" id="KW-0227">DNA damage</keyword>
<keyword evidence="9" id="KW-0234">DNA repair</keyword>
<dbReference type="PANTHER" id="PTHR11070:SF2">
    <property type="entry name" value="ATP-DEPENDENT DNA HELICASE SRS2"/>
    <property type="match status" value="1"/>
</dbReference>
<dbReference type="PROSITE" id="PS51217">
    <property type="entry name" value="UVRD_HELICASE_CTER"/>
    <property type="match status" value="1"/>
</dbReference>
<keyword evidence="6" id="KW-0269">Exonuclease</keyword>
<feature type="compositionally biased region" description="Low complexity" evidence="16">
    <location>
        <begin position="528"/>
        <end position="537"/>
    </location>
</feature>
<evidence type="ECO:0000256" key="10">
    <source>
        <dbReference type="ARBA" id="ARBA00023235"/>
    </source>
</evidence>
<feature type="compositionally biased region" description="Basic and acidic residues" evidence="16">
    <location>
        <begin position="538"/>
        <end position="555"/>
    </location>
</feature>
<evidence type="ECO:0000256" key="1">
    <source>
        <dbReference type="ARBA" id="ARBA00022722"/>
    </source>
</evidence>
<dbReference type="Gene3D" id="3.40.50.300">
    <property type="entry name" value="P-loop containing nucleotide triphosphate hydrolases"/>
    <property type="match status" value="4"/>
</dbReference>
<dbReference type="Pfam" id="PF12705">
    <property type="entry name" value="PDDEXK_1"/>
    <property type="match status" value="1"/>
</dbReference>
<protein>
    <recommendedName>
        <fullName evidence="12">DNA 3'-5' helicase</fullName>
        <ecNumber evidence="12">5.6.2.4</ecNumber>
    </recommendedName>
    <alternativeName>
        <fullName evidence="13">DNA 3'-5' helicase II</fullName>
    </alternativeName>
</protein>
<dbReference type="InterPro" id="IPR027417">
    <property type="entry name" value="P-loop_NTPase"/>
</dbReference>
<dbReference type="InterPro" id="IPR011604">
    <property type="entry name" value="PDDEXK-like_dom_sf"/>
</dbReference>
<keyword evidence="10" id="KW-0413">Isomerase</keyword>
<dbReference type="PANTHER" id="PTHR11070">
    <property type="entry name" value="UVRD / RECB / PCRA DNA HELICASE FAMILY MEMBER"/>
    <property type="match status" value="1"/>
</dbReference>
<keyword evidence="20" id="KW-1185">Reference proteome</keyword>
<feature type="domain" description="UvrD-like helicase C-terminal" evidence="18">
    <location>
        <begin position="477"/>
        <end position="803"/>
    </location>
</feature>
<dbReference type="InterPro" id="IPR000212">
    <property type="entry name" value="DNA_helicase_UvrD/REP"/>
</dbReference>
<feature type="binding site" evidence="15">
    <location>
        <begin position="25"/>
        <end position="32"/>
    </location>
    <ligand>
        <name>ATP</name>
        <dbReference type="ChEBI" id="CHEBI:30616"/>
    </ligand>
</feature>
<dbReference type="Pfam" id="PF00580">
    <property type="entry name" value="UvrD-helicase"/>
    <property type="match status" value="1"/>
</dbReference>